<dbReference type="GO" id="GO:0005794">
    <property type="term" value="C:Golgi apparatus"/>
    <property type="evidence" value="ECO:0007669"/>
    <property type="project" value="TreeGrafter"/>
</dbReference>
<keyword evidence="2" id="KW-0812">Transmembrane</keyword>
<reference evidence="3" key="1">
    <citation type="submission" date="2025-08" db="UniProtKB">
        <authorList>
            <consortium name="Ensembl"/>
        </authorList>
    </citation>
    <scope>IDENTIFICATION</scope>
</reference>
<keyword evidence="4" id="KW-1185">Reference proteome</keyword>
<evidence type="ECO:0000313" key="3">
    <source>
        <dbReference type="Ensembl" id="ENSLCNP00005006992.1"/>
    </source>
</evidence>
<dbReference type="Gene3D" id="1.20.5.1700">
    <property type="match status" value="2"/>
</dbReference>
<feature type="transmembrane region" description="Helical" evidence="2">
    <location>
        <begin position="238"/>
        <end position="258"/>
    </location>
</feature>
<evidence type="ECO:0000313" key="4">
    <source>
        <dbReference type="Proteomes" id="UP000472241"/>
    </source>
</evidence>
<dbReference type="GO" id="GO:0009986">
    <property type="term" value="C:cell surface"/>
    <property type="evidence" value="ECO:0007669"/>
    <property type="project" value="TreeGrafter"/>
</dbReference>
<dbReference type="PANTHER" id="PTHR15190">
    <property type="entry name" value="BONE MARROW STROMAL ANTIGEN 2"/>
    <property type="match status" value="1"/>
</dbReference>
<dbReference type="AlphaFoldDB" id="A0A667GI53"/>
<evidence type="ECO:0000256" key="2">
    <source>
        <dbReference type="SAM" id="Phobius"/>
    </source>
</evidence>
<gene>
    <name evidence="3" type="primary">BST2</name>
</gene>
<keyword evidence="2" id="KW-1133">Transmembrane helix</keyword>
<keyword evidence="2" id="KW-0472">Membrane</keyword>
<accession>A0A667GI53</accession>
<evidence type="ECO:0000256" key="1">
    <source>
        <dbReference type="SAM" id="MobiDB-lite"/>
    </source>
</evidence>
<dbReference type="PANTHER" id="PTHR15190:SF1">
    <property type="entry name" value="BONE MARROW STROMAL ANTIGEN 2"/>
    <property type="match status" value="1"/>
</dbReference>
<name>A0A667GI53_LYNCA</name>
<dbReference type="InterPro" id="IPR024886">
    <property type="entry name" value="BST2"/>
</dbReference>
<dbReference type="GO" id="GO:0051607">
    <property type="term" value="P:defense response to virus"/>
    <property type="evidence" value="ECO:0007669"/>
    <property type="project" value="InterPro"/>
</dbReference>
<sequence>MVPGRSLGWQGWLVGFLILAVLGLTVALIIFVVKANSKACKDGLLAEEECHSVTRLLEVQLTQAWEGLLRNEVQAATCNETVVTLLASLEMEKAQSQEWLAKGEELRGEKAQNFPRRRIRRDGSSIEEGRGRAPGLGSLGSCQKKPVEGVKGGPQVSKMGRHGGGAEAVLGPRMEPGEGRCHCADRFPPTPPRRFSPTLGEIEELKHKLQNASVEAERLRKGAETSSKKKEIASASSLKALSPLVVSVHLLLAFVALLA</sequence>
<dbReference type="Pfam" id="PF16716">
    <property type="entry name" value="BST2"/>
    <property type="match status" value="1"/>
</dbReference>
<feature type="transmembrane region" description="Helical" evidence="2">
    <location>
        <begin position="12"/>
        <end position="33"/>
    </location>
</feature>
<feature type="region of interest" description="Disordered" evidence="1">
    <location>
        <begin position="121"/>
        <end position="162"/>
    </location>
</feature>
<reference evidence="3" key="2">
    <citation type="submission" date="2025-09" db="UniProtKB">
        <authorList>
            <consortium name="Ensembl"/>
        </authorList>
    </citation>
    <scope>IDENTIFICATION</scope>
</reference>
<dbReference type="Proteomes" id="UP000472241">
    <property type="component" value="Unplaced"/>
</dbReference>
<dbReference type="Ensembl" id="ENSLCNT00005007847.1">
    <property type="protein sequence ID" value="ENSLCNP00005006992.1"/>
    <property type="gene ID" value="ENSLCNG00005004613.1"/>
</dbReference>
<proteinExistence type="predicted"/>
<feature type="compositionally biased region" description="Basic and acidic residues" evidence="1">
    <location>
        <begin position="121"/>
        <end position="131"/>
    </location>
</feature>
<dbReference type="GO" id="GO:0008191">
    <property type="term" value="F:metalloendopeptidase inhibitor activity"/>
    <property type="evidence" value="ECO:0007669"/>
    <property type="project" value="TreeGrafter"/>
</dbReference>
<dbReference type="GO" id="GO:0045087">
    <property type="term" value="P:innate immune response"/>
    <property type="evidence" value="ECO:0007669"/>
    <property type="project" value="TreeGrafter"/>
</dbReference>
<protein>
    <submittedName>
        <fullName evidence="3">Bone marrow stromal cell antigen 2</fullName>
    </submittedName>
</protein>
<organism evidence="3 4">
    <name type="scientific">Lynx canadensis</name>
    <name type="common">Canada lynx</name>
    <name type="synonym">Felis canadensis</name>
    <dbReference type="NCBI Taxonomy" id="61383"/>
    <lineage>
        <taxon>Eukaryota</taxon>
        <taxon>Metazoa</taxon>
        <taxon>Chordata</taxon>
        <taxon>Craniata</taxon>
        <taxon>Vertebrata</taxon>
        <taxon>Euteleostomi</taxon>
        <taxon>Mammalia</taxon>
        <taxon>Eutheria</taxon>
        <taxon>Laurasiatheria</taxon>
        <taxon>Carnivora</taxon>
        <taxon>Feliformia</taxon>
        <taxon>Felidae</taxon>
        <taxon>Felinae</taxon>
        <taxon>Lynx</taxon>
    </lineage>
</organism>